<dbReference type="Gene3D" id="3.20.20.140">
    <property type="entry name" value="Metal-dependent hydrolases"/>
    <property type="match status" value="2"/>
</dbReference>
<dbReference type="PANTHER" id="PTHR22642:SF2">
    <property type="entry name" value="PROTEIN LONG AFTER FAR-RED 3"/>
    <property type="match status" value="1"/>
</dbReference>
<dbReference type="InterPro" id="IPR013108">
    <property type="entry name" value="Amidohydro_3"/>
</dbReference>
<dbReference type="SUPFAM" id="SSF51338">
    <property type="entry name" value="Composite domain of metallo-dependent hydrolases"/>
    <property type="match status" value="1"/>
</dbReference>
<organism evidence="2 3">
    <name type="scientific">Caulobacter ginsengisoli</name>
    <dbReference type="NCBI Taxonomy" id="400775"/>
    <lineage>
        <taxon>Bacteria</taxon>
        <taxon>Pseudomonadati</taxon>
        <taxon>Pseudomonadota</taxon>
        <taxon>Alphaproteobacteria</taxon>
        <taxon>Caulobacterales</taxon>
        <taxon>Caulobacteraceae</taxon>
        <taxon>Caulobacter</taxon>
    </lineage>
</organism>
<dbReference type="Pfam" id="PF07969">
    <property type="entry name" value="Amidohydro_3"/>
    <property type="match status" value="1"/>
</dbReference>
<keyword evidence="3" id="KW-1185">Reference proteome</keyword>
<dbReference type="InterPro" id="IPR032466">
    <property type="entry name" value="Metal_Hydrolase"/>
</dbReference>
<dbReference type="PANTHER" id="PTHR22642">
    <property type="entry name" value="IMIDAZOLONEPROPIONASE"/>
    <property type="match status" value="1"/>
</dbReference>
<dbReference type="Proteomes" id="UP001228905">
    <property type="component" value="Unassembled WGS sequence"/>
</dbReference>
<evidence type="ECO:0000313" key="2">
    <source>
        <dbReference type="EMBL" id="MDQ0466892.1"/>
    </source>
</evidence>
<protein>
    <submittedName>
        <fullName evidence="2">Amidohydrolase YtcJ</fullName>
    </submittedName>
</protein>
<sequence length="470" mass="49859">MRAPGDLLIRDVRVEGQAGRDVRIRRGRIVEIGEALGGREPVLDGAGGWLVPGLIDHHLHLLAWAAMQRSVRLDRLAGREPVLARALAAAPGEGWVRAVGYHDSLCGPLDRERLDRWVSHRPVRVQYSTGSLWVLNSAALALVLKGPLPPCVELDETGRATGRIWRGDAWLRGRLADSPPSLAGIGAQLAAWGVTGVTDASAATGPAEAALLAQAVRSGALPQRLTLMSAGPLEEPDDGAFALGPVKLLLDEHSLPDFDELGARFAEARARGRRIAVHCVTAVELAFILAAFETFGARPGDRLEHGGIIPEDAIPTLARLGLTVVTQPAFVGERGDRYLADVDPVDQPDLYRCASLLRAGVRVAGSSDAPYASADPWAAIRAAAWRLTPTCRLLGGEERLSPAQALDLFLGARDDPGGPPRRVAVGALADLCLMTAPAERALFARHPVGATIIGGHVVFQLTKTRAHAPA</sequence>
<reference evidence="2 3" key="1">
    <citation type="submission" date="2023-07" db="EMBL/GenBank/DDBJ databases">
        <title>Genomic Encyclopedia of Type Strains, Phase IV (KMG-IV): sequencing the most valuable type-strain genomes for metagenomic binning, comparative biology and taxonomic classification.</title>
        <authorList>
            <person name="Goeker M."/>
        </authorList>
    </citation>
    <scope>NUCLEOTIDE SEQUENCE [LARGE SCALE GENOMIC DNA]</scope>
    <source>
        <strain evidence="2 3">DSM 18695</strain>
    </source>
</reference>
<gene>
    <name evidence="2" type="ORF">QO010_004689</name>
</gene>
<proteinExistence type="predicted"/>
<feature type="domain" description="Amidohydrolase 3" evidence="1">
    <location>
        <begin position="42"/>
        <end position="459"/>
    </location>
</feature>
<dbReference type="Gene3D" id="3.10.310.70">
    <property type="match status" value="1"/>
</dbReference>
<evidence type="ECO:0000313" key="3">
    <source>
        <dbReference type="Proteomes" id="UP001228905"/>
    </source>
</evidence>
<accession>A0ABU0J0Z9</accession>
<evidence type="ECO:0000259" key="1">
    <source>
        <dbReference type="Pfam" id="PF07969"/>
    </source>
</evidence>
<name>A0ABU0J0Z9_9CAUL</name>
<dbReference type="Gene3D" id="2.30.40.10">
    <property type="entry name" value="Urease, subunit C, domain 1"/>
    <property type="match status" value="1"/>
</dbReference>
<comment type="caution">
    <text evidence="2">The sequence shown here is derived from an EMBL/GenBank/DDBJ whole genome shotgun (WGS) entry which is preliminary data.</text>
</comment>
<dbReference type="EMBL" id="JAUSVS010000016">
    <property type="protein sequence ID" value="MDQ0466892.1"/>
    <property type="molecule type" value="Genomic_DNA"/>
</dbReference>
<dbReference type="RefSeq" id="WP_307353102.1">
    <property type="nucleotide sequence ID" value="NZ_JAUSVS010000016.1"/>
</dbReference>
<dbReference type="InterPro" id="IPR011059">
    <property type="entry name" value="Metal-dep_hydrolase_composite"/>
</dbReference>
<dbReference type="SUPFAM" id="SSF51556">
    <property type="entry name" value="Metallo-dependent hydrolases"/>
    <property type="match status" value="1"/>
</dbReference>